<feature type="compositionally biased region" description="Polar residues" evidence="1">
    <location>
        <begin position="130"/>
        <end position="141"/>
    </location>
</feature>
<dbReference type="AlphaFoldDB" id="A0A8S1C4H3"/>
<evidence type="ECO:0000256" key="2">
    <source>
        <dbReference type="SAM" id="SignalP"/>
    </source>
</evidence>
<sequence>MISKFLLVLSWSRYIPSVRTAPISDLTTDFKFWNETDTWVKDTVEPVEYFPKDEGFIEMPKEASIVTTTKPTTTTTTTPPTTTTTKTPTDYSNLSGVAGRKLLSFSLQEDFEKSNLPVDGQKTYNDDDNSTNYPEYNNSDNADNEKTTRKSKSKTYYHLNTSHNDSKTDNDSNADNDSNTNNDIKTDNDSKNDNNQNAANY</sequence>
<keyword evidence="4" id="KW-1185">Reference proteome</keyword>
<gene>
    <name evidence="3" type="ORF">CLODIP_2_CD15439</name>
</gene>
<comment type="caution">
    <text evidence="3">The sequence shown here is derived from an EMBL/GenBank/DDBJ whole genome shotgun (WGS) entry which is preliminary data.</text>
</comment>
<proteinExistence type="predicted"/>
<evidence type="ECO:0000313" key="4">
    <source>
        <dbReference type="Proteomes" id="UP000494165"/>
    </source>
</evidence>
<feature type="region of interest" description="Disordered" evidence="1">
    <location>
        <begin position="68"/>
        <end position="92"/>
    </location>
</feature>
<protein>
    <submittedName>
        <fullName evidence="3">Uncharacterized protein</fullName>
    </submittedName>
</protein>
<feature type="chain" id="PRO_5035755985" evidence="2">
    <location>
        <begin position="21"/>
        <end position="201"/>
    </location>
</feature>
<dbReference type="Proteomes" id="UP000494165">
    <property type="component" value="Unassembled WGS sequence"/>
</dbReference>
<accession>A0A8S1C4H3</accession>
<evidence type="ECO:0000313" key="3">
    <source>
        <dbReference type="EMBL" id="CAB3362824.1"/>
    </source>
</evidence>
<feature type="compositionally biased region" description="Low complexity" evidence="1">
    <location>
        <begin position="171"/>
        <end position="183"/>
    </location>
</feature>
<keyword evidence="2" id="KW-0732">Signal</keyword>
<feature type="compositionally biased region" description="Low complexity" evidence="1">
    <location>
        <begin position="68"/>
        <end position="89"/>
    </location>
</feature>
<evidence type="ECO:0000256" key="1">
    <source>
        <dbReference type="SAM" id="MobiDB-lite"/>
    </source>
</evidence>
<organism evidence="3 4">
    <name type="scientific">Cloeon dipterum</name>
    <dbReference type="NCBI Taxonomy" id="197152"/>
    <lineage>
        <taxon>Eukaryota</taxon>
        <taxon>Metazoa</taxon>
        <taxon>Ecdysozoa</taxon>
        <taxon>Arthropoda</taxon>
        <taxon>Hexapoda</taxon>
        <taxon>Insecta</taxon>
        <taxon>Pterygota</taxon>
        <taxon>Palaeoptera</taxon>
        <taxon>Ephemeroptera</taxon>
        <taxon>Pisciforma</taxon>
        <taxon>Baetidae</taxon>
        <taxon>Cloeon</taxon>
    </lineage>
</organism>
<reference evidence="3 4" key="1">
    <citation type="submission" date="2020-04" db="EMBL/GenBank/DDBJ databases">
        <authorList>
            <person name="Alioto T."/>
            <person name="Alioto T."/>
            <person name="Gomez Garrido J."/>
        </authorList>
    </citation>
    <scope>NUCLEOTIDE SEQUENCE [LARGE SCALE GENOMIC DNA]</scope>
</reference>
<dbReference type="EMBL" id="CADEPI010000010">
    <property type="protein sequence ID" value="CAB3362824.1"/>
    <property type="molecule type" value="Genomic_DNA"/>
</dbReference>
<feature type="region of interest" description="Disordered" evidence="1">
    <location>
        <begin position="114"/>
        <end position="201"/>
    </location>
</feature>
<feature type="signal peptide" evidence="2">
    <location>
        <begin position="1"/>
        <end position="20"/>
    </location>
</feature>
<name>A0A8S1C4H3_9INSE</name>